<dbReference type="Pfam" id="PF14078">
    <property type="entry name" value="DUF4259"/>
    <property type="match status" value="1"/>
</dbReference>
<dbReference type="InterPro" id="IPR025355">
    <property type="entry name" value="DUF4259"/>
</dbReference>
<sequence length="144" mass="15692">MGTWDIGPFDNDTAADFAGDLDDAPVGEREKLVRRMLKRAADSTDYLNQSDGERAVAAAALIAAQHGGEPTCPIYGPSEPLPTFPADLAMLAVDALDQVVAEQSELVDGWFDSLVGLRWRQGVKRLRDLLEPPIKPQEDALFEI</sequence>
<dbReference type="Proteomes" id="UP001432222">
    <property type="component" value="Chromosome"/>
</dbReference>
<organism evidence="1 2">
    <name type="scientific">Kitasatospora purpeofusca</name>
    <dbReference type="NCBI Taxonomy" id="67352"/>
    <lineage>
        <taxon>Bacteria</taxon>
        <taxon>Bacillati</taxon>
        <taxon>Actinomycetota</taxon>
        <taxon>Actinomycetes</taxon>
        <taxon>Kitasatosporales</taxon>
        <taxon>Streptomycetaceae</taxon>
        <taxon>Kitasatospora</taxon>
    </lineage>
</organism>
<keyword evidence="2" id="KW-1185">Reference proteome</keyword>
<protein>
    <submittedName>
        <fullName evidence="1">DUF4259 domain-containing protein</fullName>
    </submittedName>
</protein>
<accession>A0ABZ1UBP6</accession>
<reference evidence="1" key="1">
    <citation type="submission" date="2022-10" db="EMBL/GenBank/DDBJ databases">
        <title>The complete genomes of actinobacterial strains from the NBC collection.</title>
        <authorList>
            <person name="Joergensen T.S."/>
            <person name="Alvarez Arevalo M."/>
            <person name="Sterndorff E.B."/>
            <person name="Faurdal D."/>
            <person name="Vuksanovic O."/>
            <person name="Mourched A.-S."/>
            <person name="Charusanti P."/>
            <person name="Shaw S."/>
            <person name="Blin K."/>
            <person name="Weber T."/>
        </authorList>
    </citation>
    <scope>NUCLEOTIDE SEQUENCE</scope>
    <source>
        <strain evidence="1">NBC_00222</strain>
    </source>
</reference>
<name>A0ABZ1UBP6_9ACTN</name>
<gene>
    <name evidence="1" type="ORF">OHA16_39490</name>
</gene>
<dbReference type="EMBL" id="CP108110">
    <property type="protein sequence ID" value="WUQ88548.1"/>
    <property type="molecule type" value="Genomic_DNA"/>
</dbReference>
<dbReference type="RefSeq" id="WP_328959095.1">
    <property type="nucleotide sequence ID" value="NZ_CP108110.1"/>
</dbReference>
<proteinExistence type="predicted"/>
<evidence type="ECO:0000313" key="1">
    <source>
        <dbReference type="EMBL" id="WUQ88548.1"/>
    </source>
</evidence>
<evidence type="ECO:0000313" key="2">
    <source>
        <dbReference type="Proteomes" id="UP001432222"/>
    </source>
</evidence>